<dbReference type="EMBL" id="CAJOBE010026811">
    <property type="protein sequence ID" value="CAF4274449.1"/>
    <property type="molecule type" value="Genomic_DNA"/>
</dbReference>
<reference evidence="1" key="1">
    <citation type="submission" date="2021-02" db="EMBL/GenBank/DDBJ databases">
        <authorList>
            <person name="Nowell W R."/>
        </authorList>
    </citation>
    <scope>NUCLEOTIDE SEQUENCE</scope>
</reference>
<name>A0A820G8T7_9BILA</name>
<accession>A0A820G8T7</accession>
<feature type="non-terminal residue" evidence="1">
    <location>
        <position position="1"/>
    </location>
</feature>
<proteinExistence type="predicted"/>
<dbReference type="Proteomes" id="UP000663874">
    <property type="component" value="Unassembled WGS sequence"/>
</dbReference>
<organism evidence="1 2">
    <name type="scientific">Rotaria sordida</name>
    <dbReference type="NCBI Taxonomy" id="392033"/>
    <lineage>
        <taxon>Eukaryota</taxon>
        <taxon>Metazoa</taxon>
        <taxon>Spiralia</taxon>
        <taxon>Gnathifera</taxon>
        <taxon>Rotifera</taxon>
        <taxon>Eurotatoria</taxon>
        <taxon>Bdelloidea</taxon>
        <taxon>Philodinida</taxon>
        <taxon>Philodinidae</taxon>
        <taxon>Rotaria</taxon>
    </lineage>
</organism>
<protein>
    <submittedName>
        <fullName evidence="1">Uncharacterized protein</fullName>
    </submittedName>
</protein>
<evidence type="ECO:0000313" key="1">
    <source>
        <dbReference type="EMBL" id="CAF4274449.1"/>
    </source>
</evidence>
<comment type="caution">
    <text evidence="1">The sequence shown here is derived from an EMBL/GenBank/DDBJ whole genome shotgun (WGS) entry which is preliminary data.</text>
</comment>
<sequence length="36" mass="4140">LTSTEIQLISMEIFNSLFRSNIQQFISIGILNNLIQ</sequence>
<dbReference type="AlphaFoldDB" id="A0A820G8T7"/>
<evidence type="ECO:0000313" key="2">
    <source>
        <dbReference type="Proteomes" id="UP000663874"/>
    </source>
</evidence>
<gene>
    <name evidence="1" type="ORF">FNK824_LOCUS39635</name>
</gene>